<name>A0AA39KAE1_ARMTA</name>
<feature type="region of interest" description="Disordered" evidence="1">
    <location>
        <begin position="81"/>
        <end position="109"/>
    </location>
</feature>
<reference evidence="3" key="1">
    <citation type="submission" date="2023-06" db="EMBL/GenBank/DDBJ databases">
        <authorList>
            <consortium name="Lawrence Berkeley National Laboratory"/>
            <person name="Ahrendt S."/>
            <person name="Sahu N."/>
            <person name="Indic B."/>
            <person name="Wong-Bajracharya J."/>
            <person name="Merenyi Z."/>
            <person name="Ke H.-M."/>
            <person name="Monk M."/>
            <person name="Kocsube S."/>
            <person name="Drula E."/>
            <person name="Lipzen A."/>
            <person name="Balint B."/>
            <person name="Henrissat B."/>
            <person name="Andreopoulos B."/>
            <person name="Martin F.M."/>
            <person name="Harder C.B."/>
            <person name="Rigling D."/>
            <person name="Ford K.L."/>
            <person name="Foster G.D."/>
            <person name="Pangilinan J."/>
            <person name="Papanicolaou A."/>
            <person name="Barry K."/>
            <person name="LaButti K."/>
            <person name="Viragh M."/>
            <person name="Koriabine M."/>
            <person name="Yan M."/>
            <person name="Riley R."/>
            <person name="Champramary S."/>
            <person name="Plett K.L."/>
            <person name="Tsai I.J."/>
            <person name="Slot J."/>
            <person name="Sipos G."/>
            <person name="Plett J."/>
            <person name="Nagy L.G."/>
            <person name="Grigoriev I.V."/>
        </authorList>
    </citation>
    <scope>NUCLEOTIDE SEQUENCE</scope>
    <source>
        <strain evidence="3">CCBAS 213</strain>
    </source>
</reference>
<dbReference type="Proteomes" id="UP001175211">
    <property type="component" value="Unassembled WGS sequence"/>
</dbReference>
<evidence type="ECO:0000313" key="3">
    <source>
        <dbReference type="EMBL" id="KAK0457450.1"/>
    </source>
</evidence>
<evidence type="ECO:0000256" key="2">
    <source>
        <dbReference type="SAM" id="SignalP"/>
    </source>
</evidence>
<dbReference type="EMBL" id="JAUEPS010000021">
    <property type="protein sequence ID" value="KAK0457450.1"/>
    <property type="molecule type" value="Genomic_DNA"/>
</dbReference>
<protein>
    <recommendedName>
        <fullName evidence="5">Secreted protein</fullName>
    </recommendedName>
</protein>
<organism evidence="3 4">
    <name type="scientific">Armillaria tabescens</name>
    <name type="common">Ringless honey mushroom</name>
    <name type="synonym">Agaricus tabescens</name>
    <dbReference type="NCBI Taxonomy" id="1929756"/>
    <lineage>
        <taxon>Eukaryota</taxon>
        <taxon>Fungi</taxon>
        <taxon>Dikarya</taxon>
        <taxon>Basidiomycota</taxon>
        <taxon>Agaricomycotina</taxon>
        <taxon>Agaricomycetes</taxon>
        <taxon>Agaricomycetidae</taxon>
        <taxon>Agaricales</taxon>
        <taxon>Marasmiineae</taxon>
        <taxon>Physalacriaceae</taxon>
        <taxon>Desarmillaria</taxon>
    </lineage>
</organism>
<dbReference type="GeneID" id="85356935"/>
<gene>
    <name evidence="3" type="ORF">EV420DRAFT_1548315</name>
</gene>
<accession>A0AA39KAE1</accession>
<feature type="signal peptide" evidence="2">
    <location>
        <begin position="1"/>
        <end position="16"/>
    </location>
</feature>
<dbReference type="AlphaFoldDB" id="A0AA39KAE1"/>
<sequence length="109" mass="12079">MQSSLNLAILWSCSVASLLHHSGSLRLFSNLWALHVDTGFRNVPATVPVQRGQLVRGRCTELGVRTAVALPSFRIHRCPNPDAITEDASRERTRNGIGANQHRQKKGRI</sequence>
<keyword evidence="2" id="KW-0732">Signal</keyword>
<proteinExistence type="predicted"/>
<evidence type="ECO:0000256" key="1">
    <source>
        <dbReference type="SAM" id="MobiDB-lite"/>
    </source>
</evidence>
<feature type="chain" id="PRO_5041436982" description="Secreted protein" evidence="2">
    <location>
        <begin position="17"/>
        <end position="109"/>
    </location>
</feature>
<evidence type="ECO:0008006" key="5">
    <source>
        <dbReference type="Google" id="ProtNLM"/>
    </source>
</evidence>
<comment type="caution">
    <text evidence="3">The sequence shown here is derived from an EMBL/GenBank/DDBJ whole genome shotgun (WGS) entry which is preliminary data.</text>
</comment>
<keyword evidence="4" id="KW-1185">Reference proteome</keyword>
<dbReference type="RefSeq" id="XP_060329762.1">
    <property type="nucleotide sequence ID" value="XM_060473387.1"/>
</dbReference>
<evidence type="ECO:0000313" key="4">
    <source>
        <dbReference type="Proteomes" id="UP001175211"/>
    </source>
</evidence>